<accession>A0A0K6IAY2</accession>
<sequence length="132" mass="13865">MRATPRPFALRLPRLIWLVVLALALQPLAWAWQPAAQWVSLPYCTTGAASVQHASPAAQASVGGHAHHLRVLLNPAAALNAAGAQWAMPAAPGPTLAFASPPARRLLPQPSAPHYAAPRPSPLQPRAPPQVS</sequence>
<dbReference type="EMBL" id="CYHF01000014">
    <property type="protein sequence ID" value="CUB00482.1"/>
    <property type="molecule type" value="Genomic_DNA"/>
</dbReference>
<name>A0A0K6IAY2_9BURK</name>
<evidence type="ECO:0000313" key="3">
    <source>
        <dbReference type="Proteomes" id="UP000183649"/>
    </source>
</evidence>
<reference evidence="3" key="1">
    <citation type="submission" date="2015-08" db="EMBL/GenBank/DDBJ databases">
        <authorList>
            <person name="Varghese N."/>
        </authorList>
    </citation>
    <scope>NUCLEOTIDE SEQUENCE [LARGE SCALE GENOMIC DNA]</scope>
    <source>
        <strain evidence="3">DSM 18181</strain>
    </source>
</reference>
<protein>
    <submittedName>
        <fullName evidence="2">Uncharacterized protein</fullName>
    </submittedName>
</protein>
<organism evidence="2 3">
    <name type="scientific">Thiomonas bhubaneswarensis</name>
    <dbReference type="NCBI Taxonomy" id="339866"/>
    <lineage>
        <taxon>Bacteria</taxon>
        <taxon>Pseudomonadati</taxon>
        <taxon>Pseudomonadota</taxon>
        <taxon>Betaproteobacteria</taxon>
        <taxon>Burkholderiales</taxon>
        <taxon>Thiomonas</taxon>
    </lineage>
</organism>
<dbReference type="Proteomes" id="UP000183649">
    <property type="component" value="Unassembled WGS sequence"/>
</dbReference>
<evidence type="ECO:0000256" key="1">
    <source>
        <dbReference type="SAM" id="MobiDB-lite"/>
    </source>
</evidence>
<evidence type="ECO:0000313" key="2">
    <source>
        <dbReference type="EMBL" id="CUB00482.1"/>
    </source>
</evidence>
<dbReference type="RefSeq" id="WP_055451734.1">
    <property type="nucleotide sequence ID" value="NZ_CYHF01000014.1"/>
</dbReference>
<feature type="compositionally biased region" description="Pro residues" evidence="1">
    <location>
        <begin position="119"/>
        <end position="132"/>
    </location>
</feature>
<keyword evidence="3" id="KW-1185">Reference proteome</keyword>
<proteinExistence type="predicted"/>
<dbReference type="STRING" id="339866.GCA_001418255_02920"/>
<feature type="region of interest" description="Disordered" evidence="1">
    <location>
        <begin position="99"/>
        <end position="132"/>
    </location>
</feature>
<dbReference type="AlphaFoldDB" id="A0A0K6IAY2"/>
<gene>
    <name evidence="2" type="ORF">Ga0061069_11440</name>
</gene>